<reference evidence="2" key="1">
    <citation type="submission" date="2018-01" db="EMBL/GenBank/DDBJ databases">
        <authorList>
            <person name="Mao J.F."/>
        </authorList>
    </citation>
    <scope>NUCLEOTIDE SEQUENCE</scope>
    <source>
        <strain evidence="2">Huo1</strain>
        <tissue evidence="2">Leaf</tissue>
    </source>
</reference>
<dbReference type="Proteomes" id="UP000298416">
    <property type="component" value="Unassembled WGS sequence"/>
</dbReference>
<dbReference type="AlphaFoldDB" id="A0A8X8XXM2"/>
<accession>A0A8X8XXM2</accession>
<dbReference type="PANTHER" id="PTHR37613:SF4">
    <property type="entry name" value="DUF4378 DOMAIN-CONTAINING PROTEIN"/>
    <property type="match status" value="1"/>
</dbReference>
<proteinExistence type="predicted"/>
<evidence type="ECO:0000313" key="2">
    <source>
        <dbReference type="EMBL" id="KAG6422048.1"/>
    </source>
</evidence>
<reference evidence="2" key="2">
    <citation type="submission" date="2020-08" db="EMBL/GenBank/DDBJ databases">
        <title>Plant Genome Project.</title>
        <authorList>
            <person name="Zhang R.-G."/>
        </authorList>
    </citation>
    <scope>NUCLEOTIDE SEQUENCE</scope>
    <source>
        <strain evidence="2">Huo1</strain>
        <tissue evidence="2">Leaf</tissue>
    </source>
</reference>
<evidence type="ECO:0000256" key="1">
    <source>
        <dbReference type="SAM" id="MobiDB-lite"/>
    </source>
</evidence>
<keyword evidence="3" id="KW-1185">Reference proteome</keyword>
<organism evidence="2">
    <name type="scientific">Salvia splendens</name>
    <name type="common">Scarlet sage</name>
    <dbReference type="NCBI Taxonomy" id="180675"/>
    <lineage>
        <taxon>Eukaryota</taxon>
        <taxon>Viridiplantae</taxon>
        <taxon>Streptophyta</taxon>
        <taxon>Embryophyta</taxon>
        <taxon>Tracheophyta</taxon>
        <taxon>Spermatophyta</taxon>
        <taxon>Magnoliopsida</taxon>
        <taxon>eudicotyledons</taxon>
        <taxon>Gunneridae</taxon>
        <taxon>Pentapetalae</taxon>
        <taxon>asterids</taxon>
        <taxon>lamiids</taxon>
        <taxon>Lamiales</taxon>
        <taxon>Lamiaceae</taxon>
        <taxon>Nepetoideae</taxon>
        <taxon>Mentheae</taxon>
        <taxon>Salviinae</taxon>
        <taxon>Salvia</taxon>
        <taxon>Salvia subgen. Calosphace</taxon>
        <taxon>core Calosphace</taxon>
    </lineage>
</organism>
<sequence length="241" mass="27572">MPKLLADFLQEQQEPFALQVYLVERGLTFHNSAKYVAPNCSYFVRAAFSRLVMANANGGRRNFLSAKKESASCSESDAGGSHCSESAIRLFVKCGNCFFDREVEDADTNSKSRAEEEDSKQQLSPVSVLRETDLDQDSPIYYKQCSIKTLSSTTQCKLKQPQLYVVRKSRGPERCNKYIINKMALDQIVRQELIEKNKEKGENAVVEQQKWEISMEIENDILENVIQDIVITWPDWKYFVA</sequence>
<name>A0A8X8XXM2_SALSN</name>
<gene>
    <name evidence="2" type="ORF">SASPL_118609</name>
</gene>
<comment type="caution">
    <text evidence="2">The sequence shown here is derived from an EMBL/GenBank/DDBJ whole genome shotgun (WGS) entry which is preliminary data.</text>
</comment>
<dbReference type="EMBL" id="PNBA02000006">
    <property type="protein sequence ID" value="KAG6422048.1"/>
    <property type="molecule type" value="Genomic_DNA"/>
</dbReference>
<feature type="region of interest" description="Disordered" evidence="1">
    <location>
        <begin position="108"/>
        <end position="128"/>
    </location>
</feature>
<protein>
    <submittedName>
        <fullName evidence="2">Uncharacterized protein</fullName>
    </submittedName>
</protein>
<evidence type="ECO:0000313" key="3">
    <source>
        <dbReference type="Proteomes" id="UP000298416"/>
    </source>
</evidence>
<dbReference type="PANTHER" id="PTHR37613">
    <property type="entry name" value="DUF4378 DOMAIN PROTEIN"/>
    <property type="match status" value="1"/>
</dbReference>